<accession>A0A7Y0X7U6</accession>
<reference evidence="2 3" key="1">
    <citation type="submission" date="2020-04" db="EMBL/GenBank/DDBJ databases">
        <title>Whole-genome sequencing of Vibrio spp. from China reveals different genetic environments of blaCTX-M-14 among diverse lineages.</title>
        <authorList>
            <person name="Zheng Z."/>
            <person name="Ye L."/>
            <person name="Chen S."/>
        </authorList>
    </citation>
    <scope>NUCLEOTIDE SEQUENCE [LARGE SCALE GENOMIC DNA]</scope>
    <source>
        <strain evidence="2 3">Vb0574</strain>
    </source>
</reference>
<sequence>GFAGGVISNVGYTLTKLFETGYGIIVPNVTETHFSETLKLLNDVRRGVYDSAIFTALNQEQGGGYVDVRRSVSNYIRECTLTKVDLNLMSLDELLTLPLDQALQFTSSLYGTRVYLNAS</sequence>
<feature type="non-terminal residue" evidence="2">
    <location>
        <position position="1"/>
    </location>
</feature>
<proteinExistence type="predicted"/>
<gene>
    <name evidence="2" type="ORF">HKB21_22670</name>
</gene>
<organism evidence="2 3">
    <name type="scientific">Vibrio parahaemolyticus</name>
    <dbReference type="NCBI Taxonomy" id="670"/>
    <lineage>
        <taxon>Bacteria</taxon>
        <taxon>Pseudomonadati</taxon>
        <taxon>Pseudomonadota</taxon>
        <taxon>Gammaproteobacteria</taxon>
        <taxon>Vibrionales</taxon>
        <taxon>Vibrionaceae</taxon>
        <taxon>Vibrio</taxon>
    </lineage>
</organism>
<name>A0A7Y0X7U6_VIBPH</name>
<evidence type="ECO:0000259" key="1">
    <source>
        <dbReference type="Pfam" id="PF07916"/>
    </source>
</evidence>
<comment type="caution">
    <text evidence="2">The sequence shown here is derived from an EMBL/GenBank/DDBJ whole genome shotgun (WGS) entry which is preliminary data.</text>
</comment>
<dbReference type="Pfam" id="PF07916">
    <property type="entry name" value="TraG_N"/>
    <property type="match status" value="1"/>
</dbReference>
<dbReference type="InterPro" id="IPR012931">
    <property type="entry name" value="TraG_N_Proteobacteria"/>
</dbReference>
<dbReference type="EMBL" id="JABCLD010002006">
    <property type="protein sequence ID" value="NMU28415.1"/>
    <property type="molecule type" value="Genomic_DNA"/>
</dbReference>
<dbReference type="AlphaFoldDB" id="A0A7Y0X7U6"/>
<feature type="domain" description="TraG N-terminal Proteobacteria" evidence="1">
    <location>
        <begin position="2"/>
        <end position="97"/>
    </location>
</feature>
<feature type="non-terminal residue" evidence="2">
    <location>
        <position position="119"/>
    </location>
</feature>
<dbReference type="Proteomes" id="UP000555836">
    <property type="component" value="Unassembled WGS sequence"/>
</dbReference>
<evidence type="ECO:0000313" key="2">
    <source>
        <dbReference type="EMBL" id="NMU28415.1"/>
    </source>
</evidence>
<evidence type="ECO:0000313" key="3">
    <source>
        <dbReference type="Proteomes" id="UP000555836"/>
    </source>
</evidence>
<protein>
    <submittedName>
        <fullName evidence="2">Conjugal transfer protein TraG</fullName>
    </submittedName>
</protein>